<feature type="repeat" description="ANK" evidence="7">
    <location>
        <begin position="169"/>
        <end position="201"/>
    </location>
</feature>
<feature type="domain" description="PGG" evidence="9">
    <location>
        <begin position="352"/>
        <end position="408"/>
    </location>
</feature>
<name>A0AAF0WT63_DAUCS</name>
<dbReference type="Pfam" id="PF00023">
    <property type="entry name" value="Ank"/>
    <property type="match status" value="1"/>
</dbReference>
<gene>
    <name evidence="10" type="ORF">DCAR_0314256</name>
</gene>
<accession>A0AAF0WT63</accession>
<keyword evidence="5 7" id="KW-0040">ANK repeat</keyword>
<evidence type="ECO:0000256" key="4">
    <source>
        <dbReference type="ARBA" id="ARBA00022989"/>
    </source>
</evidence>
<feature type="transmembrane region" description="Helical" evidence="8">
    <location>
        <begin position="286"/>
        <end position="303"/>
    </location>
</feature>
<dbReference type="PROSITE" id="PS50297">
    <property type="entry name" value="ANK_REP_REGION"/>
    <property type="match status" value="3"/>
</dbReference>
<evidence type="ECO:0000313" key="11">
    <source>
        <dbReference type="Proteomes" id="UP000077755"/>
    </source>
</evidence>
<dbReference type="AlphaFoldDB" id="A0AAF0WT63"/>
<reference evidence="10" key="2">
    <citation type="submission" date="2022-03" db="EMBL/GenBank/DDBJ databases">
        <title>Draft title - Genomic analysis of global carrot germplasm unveils the trajectory of domestication and the origin of high carotenoid orange carrot.</title>
        <authorList>
            <person name="Iorizzo M."/>
            <person name="Ellison S."/>
            <person name="Senalik D."/>
            <person name="Macko-Podgorni A."/>
            <person name="Grzebelus D."/>
            <person name="Bostan H."/>
            <person name="Rolling W."/>
            <person name="Curaba J."/>
            <person name="Simon P."/>
        </authorList>
    </citation>
    <scope>NUCLEOTIDE SEQUENCE</scope>
    <source>
        <tissue evidence="10">Leaf</tissue>
    </source>
</reference>
<comment type="subcellular location">
    <subcellularLocation>
        <location evidence="1">Membrane</location>
        <topology evidence="1">Multi-pass membrane protein</topology>
    </subcellularLocation>
</comment>
<dbReference type="Gene3D" id="1.25.40.20">
    <property type="entry name" value="Ankyrin repeat-containing domain"/>
    <property type="match status" value="2"/>
</dbReference>
<dbReference type="PROSITE" id="PS50088">
    <property type="entry name" value="ANK_REPEAT"/>
    <property type="match status" value="4"/>
</dbReference>
<evidence type="ECO:0000259" key="9">
    <source>
        <dbReference type="Pfam" id="PF13962"/>
    </source>
</evidence>
<feature type="transmembrane region" description="Helical" evidence="8">
    <location>
        <begin position="353"/>
        <end position="373"/>
    </location>
</feature>
<feature type="transmembrane region" description="Helical" evidence="8">
    <location>
        <begin position="385"/>
        <end position="408"/>
    </location>
</feature>
<keyword evidence="4 8" id="KW-1133">Transmembrane helix</keyword>
<dbReference type="Proteomes" id="UP000077755">
    <property type="component" value="Chromosome 3"/>
</dbReference>
<dbReference type="Pfam" id="PF12796">
    <property type="entry name" value="Ank_2"/>
    <property type="match status" value="2"/>
</dbReference>
<dbReference type="SUPFAM" id="SSF48403">
    <property type="entry name" value="Ankyrin repeat"/>
    <property type="match status" value="1"/>
</dbReference>
<dbReference type="Pfam" id="PF13962">
    <property type="entry name" value="PGG"/>
    <property type="match status" value="1"/>
</dbReference>
<reference evidence="10" key="1">
    <citation type="journal article" date="2016" name="Nat. Genet.">
        <title>A high-quality carrot genome assembly provides new insights into carotenoid accumulation and asterid genome evolution.</title>
        <authorList>
            <person name="Iorizzo M."/>
            <person name="Ellison S."/>
            <person name="Senalik D."/>
            <person name="Zeng P."/>
            <person name="Satapoomin P."/>
            <person name="Huang J."/>
            <person name="Bowman M."/>
            <person name="Iovene M."/>
            <person name="Sanseverino W."/>
            <person name="Cavagnaro P."/>
            <person name="Yildiz M."/>
            <person name="Macko-Podgorni A."/>
            <person name="Moranska E."/>
            <person name="Grzebelus E."/>
            <person name="Grzebelus D."/>
            <person name="Ashrafi H."/>
            <person name="Zheng Z."/>
            <person name="Cheng S."/>
            <person name="Spooner D."/>
            <person name="Van Deynze A."/>
            <person name="Simon P."/>
        </authorList>
    </citation>
    <scope>NUCLEOTIDE SEQUENCE</scope>
    <source>
        <tissue evidence="10">Leaf</tissue>
    </source>
</reference>
<sequence>MEKKLYDACYEGDVDALEALIQGDKFTLARVSLSSTFNQTPLHLASMLGHLEFVKSFLSYKPDFEKNLDLQGRSALHLASANGYPSIVKLLIEYDENMCRLCDEDGRTPLHLAVFKGQDECVSELLKVDSESDQERTMLQLCVKYNRLDVLILILESNDQDLSNIKHDDGNTILHSATALGRIQIIKYLVKCRSEVDVNAVNKGGLTALDIIEEMPKDVKNKEIREFLISAGTTRAKSATAATPTSLLIPGEDGVESGHHSKLLNLWKEVKNSAIFHEEVERRDDTLLVGASVIAAMAYTAAISPPGGVTGFDADAFSDAFINSLDSNSTESVLFLPPGGSLLAYFWPGLSDAFWISNTISFMAALSVIFLYVSGYALKKKIFVLFIRGAMWLTLTSMTTAYVCAVVATSPGYSKGLEASYKYNKTDLVLVIGFLAWIGMIVVALLVAAYPYVRSIVMKIIRRIGARNKVNTYEDANTVISTPDTHIV</sequence>
<evidence type="ECO:0000256" key="7">
    <source>
        <dbReference type="PROSITE-ProRule" id="PRU00023"/>
    </source>
</evidence>
<evidence type="ECO:0000256" key="1">
    <source>
        <dbReference type="ARBA" id="ARBA00004141"/>
    </source>
</evidence>
<evidence type="ECO:0000256" key="2">
    <source>
        <dbReference type="ARBA" id="ARBA00022692"/>
    </source>
</evidence>
<dbReference type="PANTHER" id="PTHR24186:SF37">
    <property type="entry name" value="PGG DOMAIN-CONTAINING PROTEIN"/>
    <property type="match status" value="1"/>
</dbReference>
<dbReference type="PANTHER" id="PTHR24186">
    <property type="entry name" value="PROTEIN PHOSPHATASE 1 REGULATORY SUBUNIT"/>
    <property type="match status" value="1"/>
</dbReference>
<feature type="repeat" description="ANK" evidence="7">
    <location>
        <begin position="105"/>
        <end position="137"/>
    </location>
</feature>
<keyword evidence="3" id="KW-0677">Repeat</keyword>
<evidence type="ECO:0000256" key="3">
    <source>
        <dbReference type="ARBA" id="ARBA00022737"/>
    </source>
</evidence>
<feature type="repeat" description="ANK" evidence="7">
    <location>
        <begin position="37"/>
        <end position="69"/>
    </location>
</feature>
<organism evidence="10 11">
    <name type="scientific">Daucus carota subsp. sativus</name>
    <name type="common">Carrot</name>
    <dbReference type="NCBI Taxonomy" id="79200"/>
    <lineage>
        <taxon>Eukaryota</taxon>
        <taxon>Viridiplantae</taxon>
        <taxon>Streptophyta</taxon>
        <taxon>Embryophyta</taxon>
        <taxon>Tracheophyta</taxon>
        <taxon>Spermatophyta</taxon>
        <taxon>Magnoliopsida</taxon>
        <taxon>eudicotyledons</taxon>
        <taxon>Gunneridae</taxon>
        <taxon>Pentapetalae</taxon>
        <taxon>asterids</taxon>
        <taxon>campanulids</taxon>
        <taxon>Apiales</taxon>
        <taxon>Apiaceae</taxon>
        <taxon>Apioideae</taxon>
        <taxon>Scandiceae</taxon>
        <taxon>Daucinae</taxon>
        <taxon>Daucus</taxon>
        <taxon>Daucus sect. Daucus</taxon>
    </lineage>
</organism>
<dbReference type="GO" id="GO:0005886">
    <property type="term" value="C:plasma membrane"/>
    <property type="evidence" value="ECO:0007669"/>
    <property type="project" value="TreeGrafter"/>
</dbReference>
<keyword evidence="2 8" id="KW-0812">Transmembrane</keyword>
<proteinExistence type="predicted"/>
<feature type="transmembrane region" description="Helical" evidence="8">
    <location>
        <begin position="428"/>
        <end position="453"/>
    </location>
</feature>
<dbReference type="EMBL" id="CP093345">
    <property type="protein sequence ID" value="WOG94959.1"/>
    <property type="molecule type" value="Genomic_DNA"/>
</dbReference>
<dbReference type="InterPro" id="IPR002110">
    <property type="entry name" value="Ankyrin_rpt"/>
</dbReference>
<evidence type="ECO:0000313" key="10">
    <source>
        <dbReference type="EMBL" id="WOG94959.1"/>
    </source>
</evidence>
<dbReference type="InterPro" id="IPR026961">
    <property type="entry name" value="PGG_dom"/>
</dbReference>
<dbReference type="SMART" id="SM00248">
    <property type="entry name" value="ANK"/>
    <property type="match status" value="5"/>
</dbReference>
<dbReference type="InterPro" id="IPR036770">
    <property type="entry name" value="Ankyrin_rpt-contain_sf"/>
</dbReference>
<protein>
    <recommendedName>
        <fullName evidence="9">PGG domain-containing protein</fullName>
    </recommendedName>
</protein>
<keyword evidence="11" id="KW-1185">Reference proteome</keyword>
<keyword evidence="6 8" id="KW-0472">Membrane</keyword>
<evidence type="ECO:0000256" key="6">
    <source>
        <dbReference type="ARBA" id="ARBA00023136"/>
    </source>
</evidence>
<evidence type="ECO:0000256" key="8">
    <source>
        <dbReference type="SAM" id="Phobius"/>
    </source>
</evidence>
<feature type="repeat" description="ANK" evidence="7">
    <location>
        <begin position="71"/>
        <end position="98"/>
    </location>
</feature>
<evidence type="ECO:0000256" key="5">
    <source>
        <dbReference type="ARBA" id="ARBA00023043"/>
    </source>
</evidence>